<evidence type="ECO:0000259" key="2">
    <source>
        <dbReference type="Pfam" id="PF10335"/>
    </source>
</evidence>
<reference evidence="3" key="1">
    <citation type="submission" date="2010-10" db="EMBL/GenBank/DDBJ databases">
        <title>Complete sequence of chromosome of Geobacillus sp. Y4.1MC1.</title>
        <authorList>
            <consortium name="US DOE Joint Genome Institute"/>
            <person name="Lucas S."/>
            <person name="Copeland A."/>
            <person name="Lapidus A."/>
            <person name="Cheng J.-F."/>
            <person name="Bruce D."/>
            <person name="Goodwin L."/>
            <person name="Pitluck S."/>
            <person name="Chertkov O."/>
            <person name="Zhang X."/>
            <person name="Detter J.C."/>
            <person name="Han C."/>
            <person name="Tapia R."/>
            <person name="Land M."/>
            <person name="Hauser L."/>
            <person name="Jeffries C."/>
            <person name="Kyrpides N."/>
            <person name="Ivanova N."/>
            <person name="Ovchinnikova G."/>
            <person name="Brumm P."/>
            <person name="Mead D."/>
            <person name="Woyke T."/>
        </authorList>
    </citation>
    <scope>NUCLEOTIDE SEQUENCE [LARGE SCALE GENOMIC DNA]</scope>
    <source>
        <strain evidence="3">Y4.1MC1</strain>
    </source>
</reference>
<dbReference type="Pfam" id="PF03445">
    <property type="entry name" value="DUF294"/>
    <property type="match status" value="1"/>
</dbReference>
<name>A0A7U3YEI8_GEOS0</name>
<dbReference type="Pfam" id="PF10335">
    <property type="entry name" value="DUF294_C"/>
    <property type="match status" value="1"/>
</dbReference>
<evidence type="ECO:0000313" key="3">
    <source>
        <dbReference type="EMBL" id="ADP74317.1"/>
    </source>
</evidence>
<evidence type="ECO:0000259" key="1">
    <source>
        <dbReference type="Pfam" id="PF03445"/>
    </source>
</evidence>
<dbReference type="CDD" id="cd05401">
    <property type="entry name" value="NT_GlnE_GlnD_like"/>
    <property type="match status" value="1"/>
</dbReference>
<dbReference type="EMBL" id="CP002293">
    <property type="protein sequence ID" value="ADP74317.1"/>
    <property type="molecule type" value="Genomic_DNA"/>
</dbReference>
<accession>A0A7U3YEI8</accession>
<sequence>MFMSLRVFEGREIMELLYELMKQMEQTETIGELRVCHYELARRLRLVLQWERIELLSHIVSEAHEVLMQRAFQLAEEETLRAAVGIRPRKWCWYVMGSLGRREPTIWTDQDNGILFECGGHEEKECYEFVRHMAAVGTNYLYEIGYPYCPGYVMATNKRWGQSLADWENQIKTYIRDRLPNDIRFLFIAIDMRPIYGDSQLVIDRRQALFDWIHREPQLLQQMGEHVMFPTVPLGWFHNVQIERWGAYSGAIHMKHGGYVQIVNALKWLSCFANISAATTLERWNEITKQALLPLELAKEAKEALSIYYYVRLKYATEAGSDRDYVLWRTLEANERKWLKKAMRIAKKMQRFVARQAGGK</sequence>
<dbReference type="AlphaFoldDB" id="A0A7U3YEI8"/>
<feature type="domain" description="Protein-PII uridylyltransferase N-terminal" evidence="1">
    <location>
        <begin position="48"/>
        <end position="178"/>
    </location>
</feature>
<dbReference type="KEGG" id="gmc:GY4MC1_1535"/>
<dbReference type="InterPro" id="IPR005105">
    <property type="entry name" value="GlnD_Uridyltrans_N"/>
</dbReference>
<evidence type="ECO:0008006" key="4">
    <source>
        <dbReference type="Google" id="ProtNLM"/>
    </source>
</evidence>
<organism evidence="3">
    <name type="scientific">Geobacillus sp. (strain Y4.1MC1)</name>
    <dbReference type="NCBI Taxonomy" id="581103"/>
    <lineage>
        <taxon>Bacteria</taxon>
        <taxon>Bacillati</taxon>
        <taxon>Bacillota</taxon>
        <taxon>Bacilli</taxon>
        <taxon>Bacillales</taxon>
        <taxon>Anoxybacillaceae</taxon>
        <taxon>Geobacillus</taxon>
    </lineage>
</organism>
<protein>
    <recommendedName>
        <fullName evidence="4">Nucleotidyltransferase</fullName>
    </recommendedName>
</protein>
<dbReference type="GO" id="GO:0008773">
    <property type="term" value="F:[protein-PII] uridylyltransferase activity"/>
    <property type="evidence" value="ECO:0007669"/>
    <property type="project" value="InterPro"/>
</dbReference>
<dbReference type="InterPro" id="IPR018821">
    <property type="entry name" value="DUF294_put_nucleoTrafse_sb-bd"/>
</dbReference>
<gene>
    <name evidence="3" type="ORF">GY4MC1_1535</name>
</gene>
<proteinExistence type="predicted"/>
<feature type="domain" description="DUF294" evidence="2">
    <location>
        <begin position="217"/>
        <end position="356"/>
    </location>
</feature>